<evidence type="ECO:0000313" key="6">
    <source>
        <dbReference type="Proteomes" id="UP001274830"/>
    </source>
</evidence>
<dbReference type="InterPro" id="IPR036282">
    <property type="entry name" value="Glutathione-S-Trfase_C_sf"/>
</dbReference>
<dbReference type="EMBL" id="JAUTXT010000039">
    <property type="protein sequence ID" value="KAK3671756.1"/>
    <property type="molecule type" value="Genomic_DNA"/>
</dbReference>
<dbReference type="Gene3D" id="3.40.30.10">
    <property type="entry name" value="Glutaredoxin"/>
    <property type="match status" value="1"/>
</dbReference>
<evidence type="ECO:0000259" key="4">
    <source>
        <dbReference type="PROSITE" id="PS50405"/>
    </source>
</evidence>
<comment type="similarity">
    <text evidence="1 2">Belongs to the GST superfamily.</text>
</comment>
<evidence type="ECO:0000256" key="2">
    <source>
        <dbReference type="RuleBase" id="RU003494"/>
    </source>
</evidence>
<evidence type="ECO:0000259" key="3">
    <source>
        <dbReference type="PROSITE" id="PS50404"/>
    </source>
</evidence>
<dbReference type="EC" id="2.5.1.18" evidence="5"/>
<dbReference type="Pfam" id="PF00043">
    <property type="entry name" value="GST_C"/>
    <property type="match status" value="1"/>
</dbReference>
<feature type="domain" description="GST C-terminal" evidence="4">
    <location>
        <begin position="121"/>
        <end position="252"/>
    </location>
</feature>
<dbReference type="PANTHER" id="PTHR44051:SF6">
    <property type="entry name" value="GLUTATHIONE S-TRANSFERASE II"/>
    <property type="match status" value="1"/>
</dbReference>
<dbReference type="PANTHER" id="PTHR44051">
    <property type="entry name" value="GLUTATHIONE S-TRANSFERASE-RELATED"/>
    <property type="match status" value="1"/>
</dbReference>
<keyword evidence="6" id="KW-1185">Reference proteome</keyword>
<comment type="caution">
    <text evidence="5">The sequence shown here is derived from an EMBL/GenBank/DDBJ whole genome shotgun (WGS) entry which is preliminary data.</text>
</comment>
<dbReference type="InterPro" id="IPR004046">
    <property type="entry name" value="GST_C"/>
</dbReference>
<protein>
    <submittedName>
        <fullName evidence="5">Glutathione S-transferase 2</fullName>
        <ecNumber evidence="5">2.5.1.18</ecNumber>
    </submittedName>
</protein>
<dbReference type="Pfam" id="PF02798">
    <property type="entry name" value="GST_N"/>
    <property type="match status" value="1"/>
</dbReference>
<accession>A0AAE0TRJ0</accession>
<organism evidence="5 6">
    <name type="scientific">Recurvomyces mirabilis</name>
    <dbReference type="NCBI Taxonomy" id="574656"/>
    <lineage>
        <taxon>Eukaryota</taxon>
        <taxon>Fungi</taxon>
        <taxon>Dikarya</taxon>
        <taxon>Ascomycota</taxon>
        <taxon>Pezizomycotina</taxon>
        <taxon>Dothideomycetes</taxon>
        <taxon>Dothideomycetidae</taxon>
        <taxon>Mycosphaerellales</taxon>
        <taxon>Teratosphaeriaceae</taxon>
        <taxon>Recurvomyces</taxon>
    </lineage>
</organism>
<dbReference type="GeneID" id="89960832"/>
<keyword evidence="5" id="KW-0808">Transferase</keyword>
<dbReference type="Gene3D" id="1.20.1050.10">
    <property type="match status" value="1"/>
</dbReference>
<gene>
    <name evidence="5" type="primary">GST2_1</name>
    <name evidence="5" type="ORF">LTR78_008301</name>
</gene>
<evidence type="ECO:0000256" key="1">
    <source>
        <dbReference type="ARBA" id="ARBA00007409"/>
    </source>
</evidence>
<dbReference type="RefSeq" id="XP_064696506.1">
    <property type="nucleotide sequence ID" value="XM_064836297.1"/>
</dbReference>
<evidence type="ECO:0000313" key="5">
    <source>
        <dbReference type="EMBL" id="KAK3671756.1"/>
    </source>
</evidence>
<name>A0AAE0TRJ0_9PEZI</name>
<feature type="domain" description="GST N-terminal" evidence="3">
    <location>
        <begin position="29"/>
        <end position="114"/>
    </location>
</feature>
<dbReference type="SUPFAM" id="SSF47616">
    <property type="entry name" value="GST C-terminal domain-like"/>
    <property type="match status" value="1"/>
</dbReference>
<proteinExistence type="inferred from homology"/>
<dbReference type="SFLD" id="SFLDG00358">
    <property type="entry name" value="Main_(cytGST)"/>
    <property type="match status" value="1"/>
</dbReference>
<dbReference type="PROSITE" id="PS50405">
    <property type="entry name" value="GST_CTER"/>
    <property type="match status" value="1"/>
</dbReference>
<dbReference type="InterPro" id="IPR040079">
    <property type="entry name" value="Glutathione_S-Trfase"/>
</dbReference>
<dbReference type="CDD" id="cd03048">
    <property type="entry name" value="GST_N_Ure2p_like"/>
    <property type="match status" value="1"/>
</dbReference>
<dbReference type="InterPro" id="IPR004045">
    <property type="entry name" value="Glutathione_S-Trfase_N"/>
</dbReference>
<dbReference type="SFLD" id="SFLDG01151">
    <property type="entry name" value="Main.2:_Nu-like"/>
    <property type="match status" value="1"/>
</dbReference>
<dbReference type="InterPro" id="IPR010987">
    <property type="entry name" value="Glutathione-S-Trfase_C-like"/>
</dbReference>
<dbReference type="PROSITE" id="PS50404">
    <property type="entry name" value="GST_NTER"/>
    <property type="match status" value="1"/>
</dbReference>
<dbReference type="SUPFAM" id="SSF52833">
    <property type="entry name" value="Thioredoxin-like"/>
    <property type="match status" value="1"/>
</dbReference>
<dbReference type="SFLD" id="SFLDS00019">
    <property type="entry name" value="Glutathione_Transferase_(cytos"/>
    <property type="match status" value="1"/>
</dbReference>
<dbReference type="InterPro" id="IPR036249">
    <property type="entry name" value="Thioredoxin-like_sf"/>
</dbReference>
<dbReference type="AlphaFoldDB" id="A0AAE0TRJ0"/>
<reference evidence="5" key="1">
    <citation type="submission" date="2023-07" db="EMBL/GenBank/DDBJ databases">
        <title>Black Yeasts Isolated from many extreme environments.</title>
        <authorList>
            <person name="Coleine C."/>
            <person name="Stajich J.E."/>
            <person name="Selbmann L."/>
        </authorList>
    </citation>
    <scope>NUCLEOTIDE SEQUENCE</scope>
    <source>
        <strain evidence="5">CCFEE 5485</strain>
    </source>
</reference>
<dbReference type="GO" id="GO:0004364">
    <property type="term" value="F:glutathione transferase activity"/>
    <property type="evidence" value="ECO:0007669"/>
    <property type="project" value="UniProtKB-EC"/>
</dbReference>
<dbReference type="Proteomes" id="UP001274830">
    <property type="component" value="Unassembled WGS sequence"/>
</dbReference>
<sequence>MASQESKIILSTVWSKLSTRISIRAPQLTDEPDRYTAGTPNGQKISCTLEELGVDYEVRKIDIAKNEQKEEWFLKINPNGRIPALTDNSSGQALHLFEGSTIQNYLCETYDSDHRIYFPYNSAEYWEAQSWLTWMQSGLGPMQGQANHFYRYAPEKIQYAVARYQTETRRLYGVLDARLREQEGKGEGLWVVGGKYSIVDLCCFSWVNWAEWAGIDTKPFPALQRWLGIIQQRPAVQRGVDVPDKFEMKEAMRTKEGEEEYARHHSNWVMQGMKEDREKHQ</sequence>